<keyword evidence="3" id="KW-1185">Reference proteome</keyword>
<evidence type="ECO:0000313" key="2">
    <source>
        <dbReference type="EMBL" id="KAF5894284.1"/>
    </source>
</evidence>
<keyword evidence="2" id="KW-0413">Isomerase</keyword>
<evidence type="ECO:0000256" key="1">
    <source>
        <dbReference type="SAM" id="SignalP"/>
    </source>
</evidence>
<dbReference type="AlphaFoldDB" id="A0A8J4WWC6"/>
<comment type="caution">
    <text evidence="2">The sequence shown here is derived from an EMBL/GenBank/DDBJ whole genome shotgun (WGS) entry which is preliminary data.</text>
</comment>
<dbReference type="GO" id="GO:0016853">
    <property type="term" value="F:isomerase activity"/>
    <property type="evidence" value="ECO:0007669"/>
    <property type="project" value="UniProtKB-KW"/>
</dbReference>
<feature type="signal peptide" evidence="1">
    <location>
        <begin position="1"/>
        <end position="16"/>
    </location>
</feature>
<feature type="chain" id="PRO_5035291624" evidence="1">
    <location>
        <begin position="17"/>
        <end position="65"/>
    </location>
</feature>
<sequence length="65" mass="7555">MAAWHLYLMRVHNSLSAFLILGMCRIKRQKAVGKLAVGHLAGFYTHVRVYKASERQKPLHELYMN</sequence>
<protein>
    <submittedName>
        <fullName evidence="2">Isomerase</fullName>
    </submittedName>
</protein>
<organism evidence="2 3">
    <name type="scientific">Clarias magur</name>
    <name type="common">Asian catfish</name>
    <name type="synonym">Macropteronotus magur</name>
    <dbReference type="NCBI Taxonomy" id="1594786"/>
    <lineage>
        <taxon>Eukaryota</taxon>
        <taxon>Metazoa</taxon>
        <taxon>Chordata</taxon>
        <taxon>Craniata</taxon>
        <taxon>Vertebrata</taxon>
        <taxon>Euteleostomi</taxon>
        <taxon>Actinopterygii</taxon>
        <taxon>Neopterygii</taxon>
        <taxon>Teleostei</taxon>
        <taxon>Ostariophysi</taxon>
        <taxon>Siluriformes</taxon>
        <taxon>Clariidae</taxon>
        <taxon>Clarias</taxon>
    </lineage>
</organism>
<evidence type="ECO:0000313" key="3">
    <source>
        <dbReference type="Proteomes" id="UP000727407"/>
    </source>
</evidence>
<name>A0A8J4WWC6_CLAMG</name>
<dbReference type="Proteomes" id="UP000727407">
    <property type="component" value="Unassembled WGS sequence"/>
</dbReference>
<keyword evidence="1" id="KW-0732">Signal</keyword>
<dbReference type="EMBL" id="QNUK01000381">
    <property type="protein sequence ID" value="KAF5894284.1"/>
    <property type="molecule type" value="Genomic_DNA"/>
</dbReference>
<proteinExistence type="predicted"/>
<reference evidence="2" key="1">
    <citation type="submission" date="2020-07" db="EMBL/GenBank/DDBJ databases">
        <title>Clarias magur genome sequencing, assembly and annotation.</title>
        <authorList>
            <person name="Kushwaha B."/>
            <person name="Kumar R."/>
            <person name="Das P."/>
            <person name="Joshi C.G."/>
            <person name="Kumar D."/>
            <person name="Nagpure N.S."/>
            <person name="Pandey M."/>
            <person name="Agarwal S."/>
            <person name="Srivastava S."/>
            <person name="Singh M."/>
            <person name="Sahoo L."/>
            <person name="Jayasankar P."/>
            <person name="Meher P.K."/>
            <person name="Koringa P.G."/>
            <person name="Iquebal M.A."/>
            <person name="Das S.P."/>
            <person name="Bit A."/>
            <person name="Patnaik S."/>
            <person name="Patel N."/>
            <person name="Shah T.M."/>
            <person name="Hinsu A."/>
            <person name="Jena J.K."/>
        </authorList>
    </citation>
    <scope>NUCLEOTIDE SEQUENCE</scope>
    <source>
        <strain evidence="2">CIFAMagur01</strain>
        <tissue evidence="2">Testis</tissue>
    </source>
</reference>
<accession>A0A8J4WWC6</accession>
<gene>
    <name evidence="2" type="primary">yhr210c</name>
    <name evidence="2" type="ORF">DAT39_015999</name>
</gene>